<dbReference type="GO" id="GO:0015074">
    <property type="term" value="P:DNA integration"/>
    <property type="evidence" value="ECO:0007669"/>
    <property type="project" value="UniProtKB-KW"/>
</dbReference>
<evidence type="ECO:0000256" key="5">
    <source>
        <dbReference type="ARBA" id="ARBA00023172"/>
    </source>
</evidence>
<dbReference type="SUPFAM" id="SSF56349">
    <property type="entry name" value="DNA breaking-rejoining enzymes"/>
    <property type="match status" value="1"/>
</dbReference>
<keyword evidence="5" id="KW-0233">DNA recombination</keyword>
<evidence type="ECO:0000256" key="1">
    <source>
        <dbReference type="ARBA" id="ARBA00003283"/>
    </source>
</evidence>
<dbReference type="PROSITE" id="PS51898">
    <property type="entry name" value="TYR_RECOMBINASE"/>
    <property type="match status" value="1"/>
</dbReference>
<evidence type="ECO:0000313" key="9">
    <source>
        <dbReference type="EMBL" id="MBM7556311.1"/>
    </source>
</evidence>
<comment type="function">
    <text evidence="1">Site-specific tyrosine recombinase, which acts by catalyzing the cutting and rejoining of the recombining DNA molecules.</text>
</comment>
<dbReference type="InterPro" id="IPR002104">
    <property type="entry name" value="Integrase_catalytic"/>
</dbReference>
<proteinExistence type="inferred from homology"/>
<comment type="caution">
    <text evidence="9">The sequence shown here is derived from an EMBL/GenBank/DDBJ whole genome shotgun (WGS) entry which is preliminary data.</text>
</comment>
<feature type="domain" description="Tyr recombinase" evidence="7">
    <location>
        <begin position="166"/>
        <end position="339"/>
    </location>
</feature>
<keyword evidence="10" id="KW-1185">Reference proteome</keyword>
<dbReference type="Pfam" id="PF00589">
    <property type="entry name" value="Phage_integrase"/>
    <property type="match status" value="1"/>
</dbReference>
<feature type="domain" description="Core-binding (CB)" evidence="8">
    <location>
        <begin position="67"/>
        <end position="149"/>
    </location>
</feature>
<dbReference type="AlphaFoldDB" id="A0A939BRR8"/>
<dbReference type="NCBIfam" id="NF040815">
    <property type="entry name" value="recomb_XerA_Arch"/>
    <property type="match status" value="1"/>
</dbReference>
<dbReference type="InterPro" id="IPR010998">
    <property type="entry name" value="Integrase_recombinase_N"/>
</dbReference>
<dbReference type="InterPro" id="IPR044068">
    <property type="entry name" value="CB"/>
</dbReference>
<dbReference type="Proteomes" id="UP000774000">
    <property type="component" value="Unassembled WGS sequence"/>
</dbReference>
<evidence type="ECO:0000256" key="6">
    <source>
        <dbReference type="PROSITE-ProRule" id="PRU01248"/>
    </source>
</evidence>
<evidence type="ECO:0000256" key="4">
    <source>
        <dbReference type="ARBA" id="ARBA00023125"/>
    </source>
</evidence>
<dbReference type="InterPro" id="IPR004107">
    <property type="entry name" value="Integrase_SAM-like_N"/>
</dbReference>
<dbReference type="InterPro" id="IPR050090">
    <property type="entry name" value="Tyrosine_recombinase_XerCD"/>
</dbReference>
<reference evidence="9" key="1">
    <citation type="submission" date="2021-01" db="EMBL/GenBank/DDBJ databases">
        <title>Genomic Encyclopedia of Type Strains, Phase IV (KMG-IV): sequencing the most valuable type-strain genomes for metagenomic binning, comparative biology and taxonomic classification.</title>
        <authorList>
            <person name="Goeker M."/>
        </authorList>
    </citation>
    <scope>NUCLEOTIDE SEQUENCE</scope>
    <source>
        <strain evidence="9">DSM 23230</strain>
    </source>
</reference>
<evidence type="ECO:0000259" key="7">
    <source>
        <dbReference type="PROSITE" id="PS51898"/>
    </source>
</evidence>
<dbReference type="Gene3D" id="1.10.443.10">
    <property type="entry name" value="Intergrase catalytic core"/>
    <property type="match status" value="1"/>
</dbReference>
<dbReference type="InterPro" id="IPR011010">
    <property type="entry name" value="DNA_brk_join_enz"/>
</dbReference>
<dbReference type="PANTHER" id="PTHR30349:SF64">
    <property type="entry name" value="PROPHAGE INTEGRASE INTD-RELATED"/>
    <property type="match status" value="1"/>
</dbReference>
<dbReference type="Gene3D" id="1.10.150.130">
    <property type="match status" value="1"/>
</dbReference>
<dbReference type="PANTHER" id="PTHR30349">
    <property type="entry name" value="PHAGE INTEGRASE-RELATED"/>
    <property type="match status" value="1"/>
</dbReference>
<dbReference type="GO" id="GO:0006310">
    <property type="term" value="P:DNA recombination"/>
    <property type="evidence" value="ECO:0007669"/>
    <property type="project" value="UniProtKB-KW"/>
</dbReference>
<comment type="similarity">
    <text evidence="2">Belongs to the 'phage' integrase family.</text>
</comment>
<sequence length="346" mass="40308">MTLRIEKLEGQLAVKFDYSERKIKKIKEINKREWAPKARAWLVPYDYDILEQLKEKFVNERIIISSALENELVINELKNQLNLEGYSEKTEKVYMSHIRQFARFINKKLSRVTDAEIKDYLLDLLDQDLSHSFVNQGISAIKFLAREVLDNKDISVVLSRPQKEKKLPEVLSKKEVAKILDSLDNPKHKTILYVVYSAGLRVSEVVKLKMDDINSDRMLIKINQGKGRKDRYTILSESCLKQIKMYHQLYQPEKRLFPGGKEGEHLTTRSVQRIFKKACRKANITKDVSVHTLRHSFATHLLEQGTDLRYIQKLLGHKSSTTTEIYTHVSKRDIANIESPLDNLIN</sequence>
<evidence type="ECO:0000256" key="2">
    <source>
        <dbReference type="ARBA" id="ARBA00008857"/>
    </source>
</evidence>
<dbReference type="PROSITE" id="PS51900">
    <property type="entry name" value="CB"/>
    <property type="match status" value="1"/>
</dbReference>
<protein>
    <submittedName>
        <fullName evidence="9">Site-specific recombinase XerD</fullName>
    </submittedName>
</protein>
<dbReference type="RefSeq" id="WP_204701099.1">
    <property type="nucleotide sequence ID" value="NZ_JAFBDQ010000005.1"/>
</dbReference>
<dbReference type="InterPro" id="IPR013762">
    <property type="entry name" value="Integrase-like_cat_sf"/>
</dbReference>
<evidence type="ECO:0000313" key="10">
    <source>
        <dbReference type="Proteomes" id="UP000774000"/>
    </source>
</evidence>
<keyword evidence="4 6" id="KW-0238">DNA-binding</keyword>
<evidence type="ECO:0000256" key="3">
    <source>
        <dbReference type="ARBA" id="ARBA00022908"/>
    </source>
</evidence>
<organism evidence="9 10">
    <name type="scientific">Halanaerobacter jeridensis</name>
    <dbReference type="NCBI Taxonomy" id="706427"/>
    <lineage>
        <taxon>Bacteria</taxon>
        <taxon>Bacillati</taxon>
        <taxon>Bacillota</taxon>
        <taxon>Clostridia</taxon>
        <taxon>Halanaerobiales</taxon>
        <taxon>Halobacteroidaceae</taxon>
        <taxon>Halanaerobacter</taxon>
    </lineage>
</organism>
<dbReference type="GO" id="GO:0003677">
    <property type="term" value="F:DNA binding"/>
    <property type="evidence" value="ECO:0007669"/>
    <property type="project" value="UniProtKB-UniRule"/>
</dbReference>
<gene>
    <name evidence="9" type="ORF">JOC47_001154</name>
</gene>
<name>A0A939BRR8_9FIRM</name>
<dbReference type="EMBL" id="JAFBDQ010000005">
    <property type="protein sequence ID" value="MBM7556311.1"/>
    <property type="molecule type" value="Genomic_DNA"/>
</dbReference>
<dbReference type="Pfam" id="PF13495">
    <property type="entry name" value="Phage_int_SAM_4"/>
    <property type="match status" value="1"/>
</dbReference>
<accession>A0A939BRR8</accession>
<keyword evidence="3" id="KW-0229">DNA integration</keyword>
<evidence type="ECO:0000259" key="8">
    <source>
        <dbReference type="PROSITE" id="PS51900"/>
    </source>
</evidence>